<protein>
    <recommendedName>
        <fullName evidence="9">Tyrosine recombinase XerC</fullName>
    </recommendedName>
</protein>
<dbReference type="InterPro" id="IPR010998">
    <property type="entry name" value="Integrase_recombinase_N"/>
</dbReference>
<dbReference type="Pfam" id="PF00589">
    <property type="entry name" value="Phage_integrase"/>
    <property type="match status" value="1"/>
</dbReference>
<comment type="function">
    <text evidence="9">Site-specific tyrosine recombinase, which acts by catalyzing the cutting and rejoining of the recombining DNA molecules. The XerC-XerD complex is essential to convert dimers of the bacterial chromosome into monomers to permit their segregation at cell division. It also contributes to the segregational stability of plasmids.</text>
</comment>
<comment type="subcellular location">
    <subcellularLocation>
        <location evidence="1 9">Cytoplasm</location>
    </subcellularLocation>
</comment>
<organism evidence="12 13">
    <name type="scientific">Winkia neuii</name>
    <dbReference type="NCBI Taxonomy" id="33007"/>
    <lineage>
        <taxon>Bacteria</taxon>
        <taxon>Bacillati</taxon>
        <taxon>Actinomycetota</taxon>
        <taxon>Actinomycetes</taxon>
        <taxon>Actinomycetales</taxon>
        <taxon>Actinomycetaceae</taxon>
        <taxon>Winkia</taxon>
    </lineage>
</organism>
<dbReference type="InterPro" id="IPR044068">
    <property type="entry name" value="CB"/>
</dbReference>
<comment type="similarity">
    <text evidence="9">Belongs to the 'phage' integrase family. XerC subfamily.</text>
</comment>
<keyword evidence="6 9" id="KW-0238">DNA-binding</keyword>
<feature type="active site" description="O-(3'-phospho-DNA)-tyrosine intermediate" evidence="9">
    <location>
        <position position="262"/>
    </location>
</feature>
<sequence length="281" mass="30590">MSQNTVRAYSGDVREYLAFSRIEEEQVLTPEVFTLRLLRSWLGNEARRGAARSSLARKTAALRSFCGWLKARGILPDNPAARLQSPRPEKTLPGVYSTCQAARFLQLAKQSATSAPALRDWAAVELLYATGIRVSELVGLDLGDVNREELLVTVFGKGAKERTVPFGVPALHALEKYLTHSRPLLARGSSTQALLIANRGGRLTDRAVRRAVTRISALAGLEDIGPHGLRHSAATALLAGGADLRSVQELLGHSSLQTTQRYTHVDDARLKAAFLQAHPRA</sequence>
<dbReference type="InterPro" id="IPR011010">
    <property type="entry name" value="DNA_brk_join_enz"/>
</dbReference>
<dbReference type="GO" id="GO:0003677">
    <property type="term" value="F:DNA binding"/>
    <property type="evidence" value="ECO:0007669"/>
    <property type="project" value="UniProtKB-UniRule"/>
</dbReference>
<dbReference type="GO" id="GO:0006313">
    <property type="term" value="P:DNA transposition"/>
    <property type="evidence" value="ECO:0007669"/>
    <property type="project" value="UniProtKB-UniRule"/>
</dbReference>
<evidence type="ECO:0000256" key="7">
    <source>
        <dbReference type="ARBA" id="ARBA00023172"/>
    </source>
</evidence>
<dbReference type="InterPro" id="IPR050090">
    <property type="entry name" value="Tyrosine_recombinase_XerCD"/>
</dbReference>
<dbReference type="STRING" id="33007.HMPREF3198_01263"/>
<evidence type="ECO:0000256" key="6">
    <source>
        <dbReference type="ARBA" id="ARBA00023125"/>
    </source>
</evidence>
<keyword evidence="2 9" id="KW-0963">Cytoplasm</keyword>
<dbReference type="HAMAP" id="MF_01808">
    <property type="entry name" value="Recomb_XerC_XerD"/>
    <property type="match status" value="1"/>
</dbReference>
<evidence type="ECO:0000256" key="2">
    <source>
        <dbReference type="ARBA" id="ARBA00022490"/>
    </source>
</evidence>
<feature type="domain" description="Tyr recombinase" evidence="10">
    <location>
        <begin position="91"/>
        <end position="275"/>
    </location>
</feature>
<evidence type="ECO:0000256" key="1">
    <source>
        <dbReference type="ARBA" id="ARBA00004496"/>
    </source>
</evidence>
<dbReference type="GO" id="GO:0007059">
    <property type="term" value="P:chromosome segregation"/>
    <property type="evidence" value="ECO:0007669"/>
    <property type="project" value="UniProtKB-UniRule"/>
</dbReference>
<evidence type="ECO:0000256" key="4">
    <source>
        <dbReference type="ARBA" id="ARBA00022829"/>
    </source>
</evidence>
<evidence type="ECO:0000313" key="12">
    <source>
        <dbReference type="EMBL" id="PKY73012.1"/>
    </source>
</evidence>
<dbReference type="PANTHER" id="PTHR30349:SF77">
    <property type="entry name" value="TYROSINE RECOMBINASE XERC"/>
    <property type="match status" value="1"/>
</dbReference>
<dbReference type="Gene3D" id="1.10.150.130">
    <property type="match status" value="1"/>
</dbReference>
<dbReference type="SUPFAM" id="SSF56349">
    <property type="entry name" value="DNA breaking-rejoining enzymes"/>
    <property type="match status" value="1"/>
</dbReference>
<dbReference type="InterPro" id="IPR023009">
    <property type="entry name" value="Tyrosine_recombinase_XerC/XerD"/>
</dbReference>
<dbReference type="GO" id="GO:0009037">
    <property type="term" value="F:tyrosine-based site-specific recombinase activity"/>
    <property type="evidence" value="ECO:0007669"/>
    <property type="project" value="UniProtKB-UniRule"/>
</dbReference>
<feature type="active site" evidence="9">
    <location>
        <position position="253"/>
    </location>
</feature>
<dbReference type="PANTHER" id="PTHR30349">
    <property type="entry name" value="PHAGE INTEGRASE-RELATED"/>
    <property type="match status" value="1"/>
</dbReference>
<proteinExistence type="inferred from homology"/>
<evidence type="ECO:0000256" key="8">
    <source>
        <dbReference type="ARBA" id="ARBA00023306"/>
    </source>
</evidence>
<dbReference type="EMBL" id="PKKO01000002">
    <property type="protein sequence ID" value="PKY73012.1"/>
    <property type="molecule type" value="Genomic_DNA"/>
</dbReference>
<evidence type="ECO:0000256" key="3">
    <source>
        <dbReference type="ARBA" id="ARBA00022618"/>
    </source>
</evidence>
<evidence type="ECO:0000256" key="5">
    <source>
        <dbReference type="ARBA" id="ARBA00022908"/>
    </source>
</evidence>
<dbReference type="InterPro" id="IPR013762">
    <property type="entry name" value="Integrase-like_cat_sf"/>
</dbReference>
<feature type="active site" evidence="9">
    <location>
        <position position="227"/>
    </location>
</feature>
<keyword evidence="13" id="KW-1185">Reference proteome</keyword>
<evidence type="ECO:0000313" key="13">
    <source>
        <dbReference type="Proteomes" id="UP000235122"/>
    </source>
</evidence>
<dbReference type="Proteomes" id="UP000235122">
    <property type="component" value="Unassembled WGS sequence"/>
</dbReference>
<keyword evidence="8 9" id="KW-0131">Cell cycle</keyword>
<keyword evidence="4 9" id="KW-0159">Chromosome partition</keyword>
<evidence type="ECO:0000259" key="11">
    <source>
        <dbReference type="PROSITE" id="PS51900"/>
    </source>
</evidence>
<dbReference type="PROSITE" id="PS51900">
    <property type="entry name" value="CB"/>
    <property type="match status" value="1"/>
</dbReference>
<dbReference type="GO" id="GO:0005737">
    <property type="term" value="C:cytoplasm"/>
    <property type="evidence" value="ECO:0007669"/>
    <property type="project" value="UniProtKB-SubCell"/>
</dbReference>
<feature type="domain" description="Core-binding (CB)" evidence="11">
    <location>
        <begin position="1"/>
        <end position="70"/>
    </location>
</feature>
<gene>
    <name evidence="9" type="primary">xerC</name>
    <name evidence="12" type="ORF">CYJ19_04790</name>
</gene>
<dbReference type="InterPro" id="IPR002104">
    <property type="entry name" value="Integrase_catalytic"/>
</dbReference>
<keyword evidence="5 9" id="KW-0229">DNA integration</keyword>
<feature type="active site" evidence="9">
    <location>
        <position position="133"/>
    </location>
</feature>
<dbReference type="InterPro" id="IPR004107">
    <property type="entry name" value="Integrase_SAM-like_N"/>
</dbReference>
<keyword evidence="7 9" id="KW-0233">DNA recombination</keyword>
<evidence type="ECO:0000259" key="10">
    <source>
        <dbReference type="PROSITE" id="PS51898"/>
    </source>
</evidence>
<feature type="active site" evidence="9">
    <location>
        <position position="157"/>
    </location>
</feature>
<accession>A0A2I1IPF1</accession>
<dbReference type="PROSITE" id="PS51898">
    <property type="entry name" value="TYR_RECOMBINASE"/>
    <property type="match status" value="1"/>
</dbReference>
<keyword evidence="3 9" id="KW-0132">Cell division</keyword>
<comment type="caution">
    <text evidence="12">The sequence shown here is derived from an EMBL/GenBank/DDBJ whole genome shotgun (WGS) entry which is preliminary data.</text>
</comment>
<reference evidence="12 13" key="1">
    <citation type="submission" date="2017-12" db="EMBL/GenBank/DDBJ databases">
        <title>Phylogenetic diversity of female urinary microbiome.</title>
        <authorList>
            <person name="Thomas-White K."/>
            <person name="Wolfe A.J."/>
        </authorList>
    </citation>
    <scope>NUCLEOTIDE SEQUENCE [LARGE SCALE GENOMIC DNA]</scope>
    <source>
        <strain evidence="12 13">UMB0402</strain>
    </source>
</reference>
<evidence type="ECO:0000256" key="9">
    <source>
        <dbReference type="HAMAP-Rule" id="MF_01808"/>
    </source>
</evidence>
<feature type="active site" evidence="9">
    <location>
        <position position="230"/>
    </location>
</feature>
<dbReference type="Pfam" id="PF02899">
    <property type="entry name" value="Phage_int_SAM_1"/>
    <property type="match status" value="1"/>
</dbReference>
<dbReference type="Gene3D" id="1.10.443.10">
    <property type="entry name" value="Intergrase catalytic core"/>
    <property type="match status" value="1"/>
</dbReference>
<dbReference type="AlphaFoldDB" id="A0A2I1IPF1"/>
<comment type="subunit">
    <text evidence="9">Forms a cyclic heterotetrameric complex composed of two molecules of XerC and two molecules of XerD.</text>
</comment>
<dbReference type="GO" id="GO:0051301">
    <property type="term" value="P:cell division"/>
    <property type="evidence" value="ECO:0007669"/>
    <property type="project" value="UniProtKB-KW"/>
</dbReference>
<name>A0A2I1IPF1_9ACTO</name>